<keyword evidence="3" id="KW-1185">Reference proteome</keyword>
<accession>A0A7W3IZD5</accession>
<dbReference type="AlphaFoldDB" id="A0A7W3IZD5"/>
<proteinExistence type="predicted"/>
<reference evidence="2 3" key="1">
    <citation type="submission" date="2020-07" db="EMBL/GenBank/DDBJ databases">
        <title>Sequencing the genomes of 1000 actinobacteria strains.</title>
        <authorList>
            <person name="Klenk H.-P."/>
        </authorList>
    </citation>
    <scope>NUCLEOTIDE SEQUENCE [LARGE SCALE GENOMIC DNA]</scope>
    <source>
        <strain evidence="2 3">DSM 21349</strain>
    </source>
</reference>
<name>A0A7W3IZD5_9ACTN</name>
<evidence type="ECO:0000313" key="3">
    <source>
        <dbReference type="Proteomes" id="UP000580910"/>
    </source>
</evidence>
<protein>
    <submittedName>
        <fullName evidence="2">Putative membrane protein</fullName>
    </submittedName>
</protein>
<organism evidence="2 3">
    <name type="scientific">Nocardioides ginsengisegetis</name>
    <dbReference type="NCBI Taxonomy" id="661491"/>
    <lineage>
        <taxon>Bacteria</taxon>
        <taxon>Bacillati</taxon>
        <taxon>Actinomycetota</taxon>
        <taxon>Actinomycetes</taxon>
        <taxon>Propionibacteriales</taxon>
        <taxon>Nocardioidaceae</taxon>
        <taxon>Nocardioides</taxon>
    </lineage>
</organism>
<gene>
    <name evidence="2" type="ORF">FB382_001759</name>
</gene>
<dbReference type="RefSeq" id="WP_182538471.1">
    <property type="nucleotide sequence ID" value="NZ_JACGXA010000001.1"/>
</dbReference>
<evidence type="ECO:0000256" key="1">
    <source>
        <dbReference type="SAM" id="MobiDB-lite"/>
    </source>
</evidence>
<feature type="compositionally biased region" description="Low complexity" evidence="1">
    <location>
        <begin position="69"/>
        <end position="95"/>
    </location>
</feature>
<dbReference type="EMBL" id="JACGXA010000001">
    <property type="protein sequence ID" value="MBA8803468.1"/>
    <property type="molecule type" value="Genomic_DNA"/>
</dbReference>
<feature type="compositionally biased region" description="Polar residues" evidence="1">
    <location>
        <begin position="98"/>
        <end position="108"/>
    </location>
</feature>
<dbReference type="Proteomes" id="UP000580910">
    <property type="component" value="Unassembled WGS sequence"/>
</dbReference>
<feature type="region of interest" description="Disordered" evidence="1">
    <location>
        <begin position="49"/>
        <end position="133"/>
    </location>
</feature>
<sequence length="133" mass="13764">MAHQNPLGRIKNLAVGAWKDPRSTAETVVAQARGTVALGRVVVGQVSTKIQERRGHATVPAPRAPTPEAPAEAEAPAAPPAEAVPNPARVAPRVAKQTPEQKALQQAATPRRAPVKKAAPGAKLPPRKPSAGE</sequence>
<evidence type="ECO:0000313" key="2">
    <source>
        <dbReference type="EMBL" id="MBA8803468.1"/>
    </source>
</evidence>
<comment type="caution">
    <text evidence="2">The sequence shown here is derived from an EMBL/GenBank/DDBJ whole genome shotgun (WGS) entry which is preliminary data.</text>
</comment>